<dbReference type="Pfam" id="PF07690">
    <property type="entry name" value="MFS_1"/>
    <property type="match status" value="1"/>
</dbReference>
<feature type="transmembrane region" description="Helical" evidence="5">
    <location>
        <begin position="86"/>
        <end position="106"/>
    </location>
</feature>
<dbReference type="PANTHER" id="PTHR23508">
    <property type="entry name" value="CARBOXYLIC ACID TRANSPORTER PROTEIN HOMOLOG"/>
    <property type="match status" value="1"/>
</dbReference>
<evidence type="ECO:0000256" key="5">
    <source>
        <dbReference type="SAM" id="Phobius"/>
    </source>
</evidence>
<evidence type="ECO:0000256" key="1">
    <source>
        <dbReference type="ARBA" id="ARBA00004651"/>
    </source>
</evidence>
<keyword evidence="8" id="KW-1185">Reference proteome</keyword>
<dbReference type="InterPro" id="IPR020846">
    <property type="entry name" value="MFS_dom"/>
</dbReference>
<dbReference type="EMBL" id="BAABIL010000008">
    <property type="protein sequence ID" value="GAA4961538.1"/>
    <property type="molecule type" value="Genomic_DNA"/>
</dbReference>
<evidence type="ECO:0000313" key="8">
    <source>
        <dbReference type="Proteomes" id="UP001501195"/>
    </source>
</evidence>
<keyword evidence="4 5" id="KW-0472">Membrane</keyword>
<dbReference type="InterPro" id="IPR011701">
    <property type="entry name" value="MFS"/>
</dbReference>
<feature type="transmembrane region" description="Helical" evidence="5">
    <location>
        <begin position="309"/>
        <end position="331"/>
    </location>
</feature>
<organism evidence="7 8">
    <name type="scientific">Kineococcus glutinatus</name>
    <dbReference type="NCBI Taxonomy" id="1070872"/>
    <lineage>
        <taxon>Bacteria</taxon>
        <taxon>Bacillati</taxon>
        <taxon>Actinomycetota</taxon>
        <taxon>Actinomycetes</taxon>
        <taxon>Kineosporiales</taxon>
        <taxon>Kineosporiaceae</taxon>
        <taxon>Kineococcus</taxon>
    </lineage>
</organism>
<evidence type="ECO:0000313" key="7">
    <source>
        <dbReference type="EMBL" id="GAA4961538.1"/>
    </source>
</evidence>
<dbReference type="PROSITE" id="PS00216">
    <property type="entry name" value="SUGAR_TRANSPORT_1"/>
    <property type="match status" value="1"/>
</dbReference>
<dbReference type="SUPFAM" id="SSF103473">
    <property type="entry name" value="MFS general substrate transporter"/>
    <property type="match status" value="1"/>
</dbReference>
<feature type="domain" description="Major facilitator superfamily (MFS) profile" evidence="6">
    <location>
        <begin position="19"/>
        <end position="426"/>
    </location>
</feature>
<reference evidence="8" key="1">
    <citation type="journal article" date="2019" name="Int. J. Syst. Evol. Microbiol.">
        <title>The Global Catalogue of Microorganisms (GCM) 10K type strain sequencing project: providing services to taxonomists for standard genome sequencing and annotation.</title>
        <authorList>
            <consortium name="The Broad Institute Genomics Platform"/>
            <consortium name="The Broad Institute Genome Sequencing Center for Infectious Disease"/>
            <person name="Wu L."/>
            <person name="Ma J."/>
        </authorList>
    </citation>
    <scope>NUCLEOTIDE SEQUENCE [LARGE SCALE GENOMIC DNA]</scope>
    <source>
        <strain evidence="8">JCM 18126</strain>
    </source>
</reference>
<feature type="transmembrane region" description="Helical" evidence="5">
    <location>
        <begin position="372"/>
        <end position="390"/>
    </location>
</feature>
<dbReference type="InterPro" id="IPR005829">
    <property type="entry name" value="Sugar_transporter_CS"/>
</dbReference>
<evidence type="ECO:0000256" key="4">
    <source>
        <dbReference type="ARBA" id="ARBA00023136"/>
    </source>
</evidence>
<feature type="transmembrane region" description="Helical" evidence="5">
    <location>
        <begin position="176"/>
        <end position="195"/>
    </location>
</feature>
<feature type="transmembrane region" description="Helical" evidence="5">
    <location>
        <begin position="337"/>
        <end position="360"/>
    </location>
</feature>
<gene>
    <name evidence="7" type="ORF">GCM10023225_01430</name>
</gene>
<comment type="subcellular location">
    <subcellularLocation>
        <location evidence="1">Cell membrane</location>
        <topology evidence="1">Multi-pass membrane protein</topology>
    </subcellularLocation>
</comment>
<sequence>MSSRSLLPTAPAGRLAVRVVALCWLAVLVDGLDLFVYGAVLPGLLADDTFGLDAATAGDIGSLTTFGMLLGALSSGLLSDRIGRRPIILVGVALFSVASAGCALAPDATAFGAARFAAGLGLGGLLPTAISMVMEFAPQSHRNIAVTVLMTAHQAGGALAGSLARGIVEALGWRSVFWLGALPLVLVLPLLAALLPESITFQLARGRRDRADRAAARYGVDLADFTPAAVPDERTGLRGLFAPGLRRTTLLFWTGSFAGLLLVYGVSTWLPTMMRGAGYDLGSAVGFLVVINLGGIVGMLVAGRLADRFGARAVAVLWFALTAVAVGLLAVRMPLPLTYTVVFVAGAWLFSAQTLVYAAVGATYPARNRATAVGWVAGVGRLGAVAGPWVGGQLVAADASRWGFVVFAVAGVVGAVMVGLARPGRPARPVDPAEGSVSVPVH</sequence>
<dbReference type="InterPro" id="IPR036259">
    <property type="entry name" value="MFS_trans_sf"/>
</dbReference>
<name>A0ABP9H3N8_9ACTN</name>
<accession>A0ABP9H3N8</accession>
<feature type="transmembrane region" description="Helical" evidence="5">
    <location>
        <begin position="144"/>
        <end position="164"/>
    </location>
</feature>
<comment type="caution">
    <text evidence="7">The sequence shown here is derived from an EMBL/GenBank/DDBJ whole genome shotgun (WGS) entry which is preliminary data.</text>
</comment>
<dbReference type="PANTHER" id="PTHR23508:SF10">
    <property type="entry name" value="CARBOXYLIC ACID TRANSPORTER PROTEIN HOMOLOG"/>
    <property type="match status" value="1"/>
</dbReference>
<evidence type="ECO:0000256" key="3">
    <source>
        <dbReference type="ARBA" id="ARBA00022989"/>
    </source>
</evidence>
<feature type="transmembrane region" description="Helical" evidence="5">
    <location>
        <begin position="60"/>
        <end position="79"/>
    </location>
</feature>
<keyword evidence="3 5" id="KW-1133">Transmembrane helix</keyword>
<evidence type="ECO:0000259" key="6">
    <source>
        <dbReference type="PROSITE" id="PS50850"/>
    </source>
</evidence>
<feature type="transmembrane region" description="Helical" evidence="5">
    <location>
        <begin position="282"/>
        <end position="302"/>
    </location>
</feature>
<proteinExistence type="predicted"/>
<keyword evidence="2 5" id="KW-0812">Transmembrane</keyword>
<feature type="transmembrane region" description="Helical" evidence="5">
    <location>
        <begin position="402"/>
        <end position="421"/>
    </location>
</feature>
<protein>
    <submittedName>
        <fullName evidence="7">Aromatic acid/H+ symport family MFS transporter</fullName>
    </submittedName>
</protein>
<feature type="transmembrane region" description="Helical" evidence="5">
    <location>
        <begin position="112"/>
        <end position="132"/>
    </location>
</feature>
<dbReference type="Gene3D" id="1.20.1250.20">
    <property type="entry name" value="MFS general substrate transporter like domains"/>
    <property type="match status" value="1"/>
</dbReference>
<dbReference type="RefSeq" id="WP_345710372.1">
    <property type="nucleotide sequence ID" value="NZ_BAABIL010000008.1"/>
</dbReference>
<dbReference type="Proteomes" id="UP001501195">
    <property type="component" value="Unassembled WGS sequence"/>
</dbReference>
<dbReference type="PROSITE" id="PS50850">
    <property type="entry name" value="MFS"/>
    <property type="match status" value="1"/>
</dbReference>
<feature type="transmembrane region" description="Helical" evidence="5">
    <location>
        <begin position="250"/>
        <end position="270"/>
    </location>
</feature>
<evidence type="ECO:0000256" key="2">
    <source>
        <dbReference type="ARBA" id="ARBA00022692"/>
    </source>
</evidence>
<feature type="transmembrane region" description="Helical" evidence="5">
    <location>
        <begin position="21"/>
        <end position="40"/>
    </location>
</feature>